<dbReference type="AlphaFoldDB" id="A0A364L173"/>
<feature type="domain" description="Heterokaryon incompatibility" evidence="1">
    <location>
        <begin position="193"/>
        <end position="340"/>
    </location>
</feature>
<reference evidence="2 3" key="1">
    <citation type="journal article" date="2017" name="Biotechnol. Biofuels">
        <title>Differential beta-glucosidase expression as a function of carbon source availability in Talaromyces amestolkiae: a genomic and proteomic approach.</title>
        <authorList>
            <person name="de Eugenio L.I."/>
            <person name="Mendez-Liter J.A."/>
            <person name="Nieto-Dominguez M."/>
            <person name="Alonso L."/>
            <person name="Gil-Munoz J."/>
            <person name="Barriuso J."/>
            <person name="Prieto A."/>
            <person name="Martinez M.J."/>
        </authorList>
    </citation>
    <scope>NUCLEOTIDE SEQUENCE [LARGE SCALE GENOMIC DNA]</scope>
    <source>
        <strain evidence="2 3">CIB</strain>
    </source>
</reference>
<dbReference type="Proteomes" id="UP000249363">
    <property type="component" value="Unassembled WGS sequence"/>
</dbReference>
<organism evidence="2 3">
    <name type="scientific">Talaromyces amestolkiae</name>
    <dbReference type="NCBI Taxonomy" id="1196081"/>
    <lineage>
        <taxon>Eukaryota</taxon>
        <taxon>Fungi</taxon>
        <taxon>Dikarya</taxon>
        <taxon>Ascomycota</taxon>
        <taxon>Pezizomycotina</taxon>
        <taxon>Eurotiomycetes</taxon>
        <taxon>Eurotiomycetidae</taxon>
        <taxon>Eurotiales</taxon>
        <taxon>Trichocomaceae</taxon>
        <taxon>Talaromyces</taxon>
        <taxon>Talaromyces sect. Talaromyces</taxon>
    </lineage>
</organism>
<name>A0A364L173_TALAM</name>
<dbReference type="STRING" id="1196081.A0A364L173"/>
<dbReference type="RefSeq" id="XP_040734050.1">
    <property type="nucleotide sequence ID" value="XM_040878034.1"/>
</dbReference>
<gene>
    <name evidence="2" type="ORF">BHQ10_005546</name>
</gene>
<dbReference type="InterPro" id="IPR010730">
    <property type="entry name" value="HET"/>
</dbReference>
<dbReference type="OrthoDB" id="5362512at2759"/>
<evidence type="ECO:0000259" key="1">
    <source>
        <dbReference type="Pfam" id="PF06985"/>
    </source>
</evidence>
<dbReference type="PANTHER" id="PTHR33112">
    <property type="entry name" value="DOMAIN PROTEIN, PUTATIVE-RELATED"/>
    <property type="match status" value="1"/>
</dbReference>
<proteinExistence type="predicted"/>
<keyword evidence="3" id="KW-1185">Reference proteome</keyword>
<sequence length="698" mass="79496">MNETHTVPNDLCDACKTIPSLRELSNSYYRLHDTFQEFQSCRCPFCRWLYTYVESKSQYRNDIKKIAEDNGAVELFGNMAFPKGTNDLQSLTLDSGSEATLFMLYLFARHDNPAADYIWGRLVDNDTSSDDAVSLVRSWLSTCESNHPKCSVSGDDFSLPTYLIDLGETHPDQEHTAKIRLIQTSPTQQDRRYIALSYVWGVATQPIMLTKATISTLMNDIPETNLPQTHRDAIRVARWLNVRYIWIDALCIIQDDDKENKMKEIGRMHHTFGNSFLTVQASRAASVHDGFLGPRVEIEEVPELPYPSGKAGDKSQIFVRTKVSFHSDGPTGARAWCYEESILPLRVLSYTKERIVFRCMQHTCDDYGRVSKARVKSPHVFLNPSPWYQNTRAPKSAWRSDPTLDLLKVWYWILDIYYTPRLLTKPGDRLVAIGGLVRKFRERMPGAYIAGLWQIDLPWGLLWECRRGKASAFLGAEIMSASGQTNSFRLSMTRPEHHQKRAPSWSWAALNGPTSHPDVGFRFYYKGELIGMKRRILSRIEEVPHPLADSSPGRSGLGEFEGNGALYITAPLFLMDVVYKSDEPERWNSLYEQALAVYKRNDVAVGRRPLTILRSPRVADDEQMWDDLPAGHLQLDLDEVDYKPSKVWCLLLVDGLGLVLDAVDEEKNVFVRTGTFHTTTGVWLESLNDVTPTTICIL</sequence>
<dbReference type="GeneID" id="63794762"/>
<dbReference type="PANTHER" id="PTHR33112:SF16">
    <property type="entry name" value="HETEROKARYON INCOMPATIBILITY DOMAIN-CONTAINING PROTEIN"/>
    <property type="match status" value="1"/>
</dbReference>
<comment type="caution">
    <text evidence="2">The sequence shown here is derived from an EMBL/GenBank/DDBJ whole genome shotgun (WGS) entry which is preliminary data.</text>
</comment>
<dbReference type="Pfam" id="PF06985">
    <property type="entry name" value="HET"/>
    <property type="match status" value="1"/>
</dbReference>
<protein>
    <recommendedName>
        <fullName evidence="1">Heterokaryon incompatibility domain-containing protein</fullName>
    </recommendedName>
</protein>
<dbReference type="EMBL" id="MIKG01000010">
    <property type="protein sequence ID" value="RAO69534.1"/>
    <property type="molecule type" value="Genomic_DNA"/>
</dbReference>
<accession>A0A364L173</accession>
<evidence type="ECO:0000313" key="2">
    <source>
        <dbReference type="EMBL" id="RAO69534.1"/>
    </source>
</evidence>
<evidence type="ECO:0000313" key="3">
    <source>
        <dbReference type="Proteomes" id="UP000249363"/>
    </source>
</evidence>